<evidence type="ECO:0000313" key="3">
    <source>
        <dbReference type="Proteomes" id="UP000332933"/>
    </source>
</evidence>
<evidence type="ECO:0000313" key="2">
    <source>
        <dbReference type="EMBL" id="VFT85598.1"/>
    </source>
</evidence>
<dbReference type="InterPro" id="IPR010282">
    <property type="entry name" value="Uncharacterised_HutD/Ves"/>
</dbReference>
<evidence type="ECO:0000313" key="1">
    <source>
        <dbReference type="EMBL" id="KAF0700759.1"/>
    </source>
</evidence>
<dbReference type="InterPro" id="IPR011051">
    <property type="entry name" value="RmlC_Cupin_sf"/>
</dbReference>
<reference evidence="1" key="2">
    <citation type="submission" date="2019-06" db="EMBL/GenBank/DDBJ databases">
        <title>Genomics analysis of Aphanomyces spp. identifies a new class of oomycete effector associated with host adaptation.</title>
        <authorList>
            <person name="Gaulin E."/>
        </authorList>
    </citation>
    <scope>NUCLEOTIDE SEQUENCE</scope>
    <source>
        <strain evidence="1">CBS 578.67</strain>
    </source>
</reference>
<dbReference type="PANTHER" id="PTHR37943:SF1">
    <property type="entry name" value="PROTEIN VES"/>
    <property type="match status" value="1"/>
</dbReference>
<dbReference type="PANTHER" id="PTHR37943">
    <property type="entry name" value="PROTEIN VES"/>
    <property type="match status" value="1"/>
</dbReference>
<dbReference type="Gene3D" id="2.60.120.10">
    <property type="entry name" value="Jelly Rolls"/>
    <property type="match status" value="1"/>
</dbReference>
<name>A0A485KL14_9STRA</name>
<dbReference type="AlphaFoldDB" id="A0A485KL14"/>
<dbReference type="OrthoDB" id="2142075at2759"/>
<dbReference type="InterPro" id="IPR014710">
    <property type="entry name" value="RmlC-like_jellyroll"/>
</dbReference>
<protein>
    <submittedName>
        <fullName evidence="2">Aste57867_8712 protein</fullName>
    </submittedName>
</protein>
<organism evidence="2 3">
    <name type="scientific">Aphanomyces stellatus</name>
    <dbReference type="NCBI Taxonomy" id="120398"/>
    <lineage>
        <taxon>Eukaryota</taxon>
        <taxon>Sar</taxon>
        <taxon>Stramenopiles</taxon>
        <taxon>Oomycota</taxon>
        <taxon>Saprolegniomycetes</taxon>
        <taxon>Saprolegniales</taxon>
        <taxon>Verrucalvaceae</taxon>
        <taxon>Aphanomyces</taxon>
    </lineage>
</organism>
<proteinExistence type="predicted"/>
<accession>A0A485KL14</accession>
<gene>
    <name evidence="2" type="primary">Aste57867_8712</name>
    <name evidence="1" type="ORF">As57867_008678</name>
    <name evidence="2" type="ORF">ASTE57867_8712</name>
</gene>
<dbReference type="Proteomes" id="UP000332933">
    <property type="component" value="Unassembled WGS sequence"/>
</dbReference>
<reference evidence="2 3" key="1">
    <citation type="submission" date="2019-03" db="EMBL/GenBank/DDBJ databases">
        <authorList>
            <person name="Gaulin E."/>
            <person name="Dumas B."/>
        </authorList>
    </citation>
    <scope>NUCLEOTIDE SEQUENCE [LARGE SCALE GENOMIC DNA]</scope>
    <source>
        <strain evidence="2">CBS 568.67</strain>
    </source>
</reference>
<dbReference type="EMBL" id="CAADRA010005134">
    <property type="protein sequence ID" value="VFT85598.1"/>
    <property type="molecule type" value="Genomic_DNA"/>
</dbReference>
<keyword evidence="3" id="KW-1185">Reference proteome</keyword>
<sequence>MWTVIGVGDVAPAPWKNGGGQTRQLVAWPVGASEWTLRVSIADVTQDGPFSSFDDIRRWFGILIGDGVRLFDSMDIRVGDPLYEFDGGLAPPCSLLGGSVRDFNIMLREGPSTPPLQVLDAQASPEVTLQASTKWAGLFTVDGGALTIDGHCNASTSKTLPPTSLVWSDSFTNGPATLRAKLSGPGAAFWMILSA</sequence>
<dbReference type="Pfam" id="PF05962">
    <property type="entry name" value="HutD"/>
    <property type="match status" value="1"/>
</dbReference>
<dbReference type="SUPFAM" id="SSF51182">
    <property type="entry name" value="RmlC-like cupins"/>
    <property type="match status" value="1"/>
</dbReference>
<dbReference type="EMBL" id="VJMH01005113">
    <property type="protein sequence ID" value="KAF0700759.1"/>
    <property type="molecule type" value="Genomic_DNA"/>
</dbReference>